<name>A0A381QF13_9ZZZZ</name>
<sequence length="160" mass="17693">MSSNDIIGSDAALDSDQQRTFAAILDMIIPASADGHFPSAAEMDVLGYVAKTDPKLLETVRLELDRLNNASEDLHGVIFGDADETARQELLDEIRGKDPQFFRGLAIQTATFYYQDDRVMEAIGMEARPPFPKGYEVPTGDLSLLEPVRARGQIYRDVEA</sequence>
<accession>A0A381QF13</accession>
<dbReference type="EMBL" id="UINC01001321">
    <property type="protein sequence ID" value="SUZ77568.1"/>
    <property type="molecule type" value="Genomic_DNA"/>
</dbReference>
<dbReference type="Pfam" id="PF13618">
    <property type="entry name" value="Gluconate_2-dh3"/>
    <property type="match status" value="1"/>
</dbReference>
<proteinExistence type="predicted"/>
<dbReference type="InterPro" id="IPR027056">
    <property type="entry name" value="Gluconate_2DH_su3"/>
</dbReference>
<protein>
    <recommendedName>
        <fullName evidence="2">Gluconate 2-dehydrogenase subunit 3 family protein</fullName>
    </recommendedName>
</protein>
<evidence type="ECO:0000313" key="1">
    <source>
        <dbReference type="EMBL" id="SUZ77568.1"/>
    </source>
</evidence>
<organism evidence="1">
    <name type="scientific">marine metagenome</name>
    <dbReference type="NCBI Taxonomy" id="408172"/>
    <lineage>
        <taxon>unclassified sequences</taxon>
        <taxon>metagenomes</taxon>
        <taxon>ecological metagenomes</taxon>
    </lineage>
</organism>
<evidence type="ECO:0008006" key="2">
    <source>
        <dbReference type="Google" id="ProtNLM"/>
    </source>
</evidence>
<dbReference type="AlphaFoldDB" id="A0A381QF13"/>
<gene>
    <name evidence="1" type="ORF">METZ01_LOCUS30422</name>
</gene>
<reference evidence="1" key="1">
    <citation type="submission" date="2018-05" db="EMBL/GenBank/DDBJ databases">
        <authorList>
            <person name="Lanie J.A."/>
            <person name="Ng W.-L."/>
            <person name="Kazmierczak K.M."/>
            <person name="Andrzejewski T.M."/>
            <person name="Davidsen T.M."/>
            <person name="Wayne K.J."/>
            <person name="Tettelin H."/>
            <person name="Glass J.I."/>
            <person name="Rusch D."/>
            <person name="Podicherti R."/>
            <person name="Tsui H.-C.T."/>
            <person name="Winkler M.E."/>
        </authorList>
    </citation>
    <scope>NUCLEOTIDE SEQUENCE</scope>
</reference>